<name>A0A4Y8SBI7_9SPHI</name>
<dbReference type="Proteomes" id="UP000297540">
    <property type="component" value="Unassembled WGS sequence"/>
</dbReference>
<protein>
    <submittedName>
        <fullName evidence="1">Uncharacterized protein</fullName>
    </submittedName>
</protein>
<evidence type="ECO:0000313" key="1">
    <source>
        <dbReference type="EMBL" id="TFF35960.1"/>
    </source>
</evidence>
<accession>A0A4Y8SBI7</accession>
<gene>
    <name evidence="1" type="ORF">E2R66_17225</name>
</gene>
<proteinExistence type="predicted"/>
<dbReference type="EMBL" id="SOZE01000018">
    <property type="protein sequence ID" value="TFF35960.1"/>
    <property type="molecule type" value="Genomic_DNA"/>
</dbReference>
<dbReference type="OrthoDB" id="790936at2"/>
<sequence>MTARKMPEINHEIFAQNLLLTQAYCEMQLANTEKSVAEILRSFNPKCNGQKVFTFKPGEHEGETMTYFEAGWSVDPWRDDDMVIYNDLFDQQLANKMHVVKLDKRQTSFKGKILIAEVDNTVVDGCSEAHSDGLIDIFDCPPIDTWFYFTKNEYSRLIYCWIPEKFEGQINIAVAVNATDCLRWFEGTPQ</sequence>
<keyword evidence="2" id="KW-1185">Reference proteome</keyword>
<reference evidence="1 2" key="1">
    <citation type="journal article" date="2017" name="Int. J. Syst. Evol. Microbiol.">
        <title>Mucilaginibacterpsychrotolerans sp. nov., isolated from peatlands.</title>
        <authorList>
            <person name="Deng Y."/>
            <person name="Shen L."/>
            <person name="Xu B."/>
            <person name="Liu Y."/>
            <person name="Gu Z."/>
            <person name="Liu H."/>
            <person name="Zhou Y."/>
        </authorList>
    </citation>
    <scope>NUCLEOTIDE SEQUENCE [LARGE SCALE GENOMIC DNA]</scope>
    <source>
        <strain evidence="1 2">NH7-4</strain>
    </source>
</reference>
<comment type="caution">
    <text evidence="1">The sequence shown here is derived from an EMBL/GenBank/DDBJ whole genome shotgun (WGS) entry which is preliminary data.</text>
</comment>
<evidence type="ECO:0000313" key="2">
    <source>
        <dbReference type="Proteomes" id="UP000297540"/>
    </source>
</evidence>
<dbReference type="RefSeq" id="WP_133232776.1">
    <property type="nucleotide sequence ID" value="NZ_SOZE01000018.1"/>
</dbReference>
<dbReference type="AlphaFoldDB" id="A0A4Y8SBI7"/>
<organism evidence="1 2">
    <name type="scientific">Mucilaginibacter psychrotolerans</name>
    <dbReference type="NCBI Taxonomy" id="1524096"/>
    <lineage>
        <taxon>Bacteria</taxon>
        <taxon>Pseudomonadati</taxon>
        <taxon>Bacteroidota</taxon>
        <taxon>Sphingobacteriia</taxon>
        <taxon>Sphingobacteriales</taxon>
        <taxon>Sphingobacteriaceae</taxon>
        <taxon>Mucilaginibacter</taxon>
    </lineage>
</organism>